<dbReference type="InterPro" id="IPR008969">
    <property type="entry name" value="CarboxyPept-like_regulatory"/>
</dbReference>
<dbReference type="Gene3D" id="2.60.40.1120">
    <property type="entry name" value="Carboxypeptidase-like, regulatory domain"/>
    <property type="match status" value="1"/>
</dbReference>
<dbReference type="PROSITE" id="PS51257">
    <property type="entry name" value="PROKAR_LIPOPROTEIN"/>
    <property type="match status" value="1"/>
</dbReference>
<evidence type="ECO:0000313" key="2">
    <source>
        <dbReference type="Proteomes" id="UP000248790"/>
    </source>
</evidence>
<keyword evidence="1" id="KW-0645">Protease</keyword>
<dbReference type="Proteomes" id="UP000248790">
    <property type="component" value="Unassembled WGS sequence"/>
</dbReference>
<name>A0A327WP15_LARAB</name>
<dbReference type="AlphaFoldDB" id="A0A327WP15"/>
<reference evidence="1 2" key="1">
    <citation type="submission" date="2018-06" db="EMBL/GenBank/DDBJ databases">
        <title>Genomic Encyclopedia of Archaeal and Bacterial Type Strains, Phase II (KMG-II): from individual species to whole genera.</title>
        <authorList>
            <person name="Goeker M."/>
        </authorList>
    </citation>
    <scope>NUCLEOTIDE SEQUENCE [LARGE SCALE GENOMIC DNA]</scope>
    <source>
        <strain evidence="1 2">DSM 21851</strain>
    </source>
</reference>
<dbReference type="OrthoDB" id="939978at2"/>
<gene>
    <name evidence="1" type="ORF">LX87_05241</name>
</gene>
<proteinExistence type="predicted"/>
<dbReference type="EMBL" id="QLMC01000008">
    <property type="protein sequence ID" value="RAJ92272.1"/>
    <property type="molecule type" value="Genomic_DNA"/>
</dbReference>
<protein>
    <submittedName>
        <fullName evidence="1">Carboxypeptidase family protein</fullName>
    </submittedName>
</protein>
<dbReference type="GO" id="GO:0004180">
    <property type="term" value="F:carboxypeptidase activity"/>
    <property type="evidence" value="ECO:0007669"/>
    <property type="project" value="UniProtKB-KW"/>
</dbReference>
<organism evidence="1 2">
    <name type="scientific">Larkinella arboricola</name>
    <dbReference type="NCBI Taxonomy" id="643671"/>
    <lineage>
        <taxon>Bacteria</taxon>
        <taxon>Pseudomonadati</taxon>
        <taxon>Bacteroidota</taxon>
        <taxon>Cytophagia</taxon>
        <taxon>Cytophagales</taxon>
        <taxon>Spirosomataceae</taxon>
        <taxon>Larkinella</taxon>
    </lineage>
</organism>
<keyword evidence="1" id="KW-0121">Carboxypeptidase</keyword>
<comment type="caution">
    <text evidence="1">The sequence shown here is derived from an EMBL/GenBank/DDBJ whole genome shotgun (WGS) entry which is preliminary data.</text>
</comment>
<accession>A0A327WP15</accession>
<evidence type="ECO:0000313" key="1">
    <source>
        <dbReference type="EMBL" id="RAJ92272.1"/>
    </source>
</evidence>
<dbReference type="SUPFAM" id="SSF49464">
    <property type="entry name" value="Carboxypeptidase regulatory domain-like"/>
    <property type="match status" value="1"/>
</dbReference>
<keyword evidence="2" id="KW-1185">Reference proteome</keyword>
<sequence>MNAMKQILMMVLLGAVACTKPEVEGPQEHGKSGQGIVQGRVVDSQGKGVANAEIIANSTDMYDKTTTGYTDGQGNYRFKVPTGIAEGSYTLSGSLTVKYHNRNYRMVLYQEDTRAFSAYDGAVRNFVFRLTGKRTANDDETATPLGATLEVYHDFNHIALENIELTLEPEGPLVDGSTGKKLVTMMPRGDYHIKDIPLGKYTISARDKVTGRRLGVSIQDSSRDYAPSVTALFEDEDFEGSEHFRLGLLVGVL</sequence>
<keyword evidence="1" id="KW-0378">Hydrolase</keyword>